<name>A0A255Y3C7_9SPHN</name>
<evidence type="ECO:0000313" key="7">
    <source>
        <dbReference type="Proteomes" id="UP000216991"/>
    </source>
</evidence>
<accession>A0A255Y3C7</accession>
<proteinExistence type="inferred from homology"/>
<evidence type="ECO:0000256" key="2">
    <source>
        <dbReference type="ARBA" id="ARBA00023015"/>
    </source>
</evidence>
<keyword evidence="7" id="KW-1185">Reference proteome</keyword>
<dbReference type="GO" id="GO:0043565">
    <property type="term" value="F:sequence-specific DNA binding"/>
    <property type="evidence" value="ECO:0007669"/>
    <property type="project" value="TreeGrafter"/>
</dbReference>
<dbReference type="Gene3D" id="3.40.190.10">
    <property type="entry name" value="Periplasmic binding protein-like II"/>
    <property type="match status" value="2"/>
</dbReference>
<evidence type="ECO:0000256" key="1">
    <source>
        <dbReference type="ARBA" id="ARBA00009437"/>
    </source>
</evidence>
<comment type="similarity">
    <text evidence="1">Belongs to the LysR transcriptional regulatory family.</text>
</comment>
<dbReference type="SUPFAM" id="SSF53850">
    <property type="entry name" value="Periplasmic binding protein-like II"/>
    <property type="match status" value="1"/>
</dbReference>
<comment type="caution">
    <text evidence="6">The sequence shown here is derived from an EMBL/GenBank/DDBJ whole genome shotgun (WGS) entry which is preliminary data.</text>
</comment>
<dbReference type="Proteomes" id="UP000216991">
    <property type="component" value="Unassembled WGS sequence"/>
</dbReference>
<dbReference type="AlphaFoldDB" id="A0A255Y3C7"/>
<evidence type="ECO:0000256" key="3">
    <source>
        <dbReference type="ARBA" id="ARBA00023125"/>
    </source>
</evidence>
<dbReference type="InterPro" id="IPR036388">
    <property type="entry name" value="WH-like_DNA-bd_sf"/>
</dbReference>
<dbReference type="EMBL" id="NOXT01000130">
    <property type="protein sequence ID" value="OYQ23683.1"/>
    <property type="molecule type" value="Genomic_DNA"/>
</dbReference>
<keyword evidence="4" id="KW-0804">Transcription</keyword>
<dbReference type="PANTHER" id="PTHR30537">
    <property type="entry name" value="HTH-TYPE TRANSCRIPTIONAL REGULATOR"/>
    <property type="match status" value="1"/>
</dbReference>
<sequence length="259" mass="27494">MGLTLSAVSHQLQTLGAGFPAPLLERHGRHVRPSAAGQALARQLAVPFASIDRAVAEARAARSVLTISAHDSLAAHWLLPRIGQFAAQCPDVDVRLAATARLVDLDREMVDCALRLGPGGWPGVTAQRLLAQTIAPAIRADRLVHGAWPRIVQQGKADEWEDWPGLGGPAQMSVPNRDLTISAVLAGSGMGLVDLLVTADQIGTGAIVPVGAVRATGWHYHLVLPNGRRPGPAVRLFRDWLLAEVEATRLRLEAVNAGL</sequence>
<dbReference type="Pfam" id="PF00126">
    <property type="entry name" value="HTH_1"/>
    <property type="match status" value="1"/>
</dbReference>
<feature type="domain" description="HTH lysR-type" evidence="5">
    <location>
        <begin position="1"/>
        <end position="34"/>
    </location>
</feature>
<protein>
    <recommendedName>
        <fullName evidence="5">HTH lysR-type domain-containing protein</fullName>
    </recommendedName>
</protein>
<reference evidence="6 7" key="1">
    <citation type="submission" date="2017-07" db="EMBL/GenBank/DDBJ databases">
        <title>Sandarakinorhabdus cyanobacteriorum sp. nov., a novel bacterium isolated from cyanobacterial aggregates in a eutrophic lake.</title>
        <authorList>
            <person name="Cai H."/>
        </authorList>
    </citation>
    <scope>NUCLEOTIDE SEQUENCE [LARGE SCALE GENOMIC DNA]</scope>
    <source>
        <strain evidence="6 7">TH057</strain>
    </source>
</reference>
<dbReference type="SUPFAM" id="SSF46785">
    <property type="entry name" value="Winged helix' DNA-binding domain"/>
    <property type="match status" value="1"/>
</dbReference>
<dbReference type="GO" id="GO:0003700">
    <property type="term" value="F:DNA-binding transcription factor activity"/>
    <property type="evidence" value="ECO:0007669"/>
    <property type="project" value="InterPro"/>
</dbReference>
<dbReference type="InterPro" id="IPR036390">
    <property type="entry name" value="WH_DNA-bd_sf"/>
</dbReference>
<dbReference type="PANTHER" id="PTHR30537:SF26">
    <property type="entry name" value="GLYCINE CLEAVAGE SYSTEM TRANSCRIPTIONAL ACTIVATOR"/>
    <property type="match status" value="1"/>
</dbReference>
<evidence type="ECO:0000313" key="6">
    <source>
        <dbReference type="EMBL" id="OYQ23683.1"/>
    </source>
</evidence>
<evidence type="ECO:0000256" key="4">
    <source>
        <dbReference type="ARBA" id="ARBA00023163"/>
    </source>
</evidence>
<keyword evidence="3" id="KW-0238">DNA-binding</keyword>
<evidence type="ECO:0000259" key="5">
    <source>
        <dbReference type="PROSITE" id="PS50931"/>
    </source>
</evidence>
<dbReference type="InterPro" id="IPR005119">
    <property type="entry name" value="LysR_subst-bd"/>
</dbReference>
<dbReference type="GO" id="GO:0006351">
    <property type="term" value="P:DNA-templated transcription"/>
    <property type="evidence" value="ECO:0007669"/>
    <property type="project" value="TreeGrafter"/>
</dbReference>
<dbReference type="PROSITE" id="PS50931">
    <property type="entry name" value="HTH_LYSR"/>
    <property type="match status" value="1"/>
</dbReference>
<dbReference type="InterPro" id="IPR000847">
    <property type="entry name" value="LysR_HTH_N"/>
</dbReference>
<gene>
    <name evidence="6" type="ORF">CHU93_17010</name>
</gene>
<dbReference type="Pfam" id="PF03466">
    <property type="entry name" value="LysR_substrate"/>
    <property type="match status" value="1"/>
</dbReference>
<dbReference type="Gene3D" id="1.10.10.10">
    <property type="entry name" value="Winged helix-like DNA-binding domain superfamily/Winged helix DNA-binding domain"/>
    <property type="match status" value="1"/>
</dbReference>
<dbReference type="InterPro" id="IPR058163">
    <property type="entry name" value="LysR-type_TF_proteobact-type"/>
</dbReference>
<organism evidence="6 7">
    <name type="scientific">Sandarakinorhabdus cyanobacteriorum</name>
    <dbReference type="NCBI Taxonomy" id="1981098"/>
    <lineage>
        <taxon>Bacteria</taxon>
        <taxon>Pseudomonadati</taxon>
        <taxon>Pseudomonadota</taxon>
        <taxon>Alphaproteobacteria</taxon>
        <taxon>Sphingomonadales</taxon>
        <taxon>Sphingosinicellaceae</taxon>
        <taxon>Sandarakinorhabdus</taxon>
    </lineage>
</organism>
<keyword evidence="2" id="KW-0805">Transcription regulation</keyword>